<evidence type="ECO:0000256" key="3">
    <source>
        <dbReference type="ARBA" id="ARBA00038201"/>
    </source>
</evidence>
<feature type="coiled-coil region" evidence="5">
    <location>
        <begin position="633"/>
        <end position="668"/>
    </location>
</feature>
<dbReference type="OrthoDB" id="5325112at2759"/>
<dbReference type="GO" id="GO:0016020">
    <property type="term" value="C:membrane"/>
    <property type="evidence" value="ECO:0007669"/>
    <property type="project" value="TreeGrafter"/>
</dbReference>
<dbReference type="KEGG" id="bdr:105231243"/>
<dbReference type="RefSeq" id="XP_011210738.2">
    <property type="nucleotide sequence ID" value="XM_011212436.4"/>
</dbReference>
<dbReference type="Pfam" id="PF10367">
    <property type="entry name" value="zf-Vps39_C"/>
    <property type="match status" value="1"/>
</dbReference>
<feature type="domain" description="CNH" evidence="6">
    <location>
        <begin position="14"/>
        <end position="318"/>
    </location>
</feature>
<evidence type="ECO:0000256" key="1">
    <source>
        <dbReference type="ARBA" id="ARBA00004184"/>
    </source>
</evidence>
<comment type="similarity">
    <text evidence="3">Belongs to the VAM6/VPS39 family.</text>
</comment>
<dbReference type="PROSITE" id="PS50219">
    <property type="entry name" value="CNH"/>
    <property type="match status" value="1"/>
</dbReference>
<dbReference type="GO" id="GO:0006886">
    <property type="term" value="P:intracellular protein transport"/>
    <property type="evidence" value="ECO:0007669"/>
    <property type="project" value="UniProtKB-UniRule"/>
</dbReference>
<evidence type="ECO:0000259" key="6">
    <source>
        <dbReference type="PROSITE" id="PS50219"/>
    </source>
</evidence>
<dbReference type="Pfam" id="PF23556">
    <property type="entry name" value="TPR_Vps41"/>
    <property type="match status" value="1"/>
</dbReference>
<dbReference type="InterPro" id="IPR019453">
    <property type="entry name" value="VPS39/TGFA1_Znf"/>
</dbReference>
<dbReference type="GO" id="GO:0012505">
    <property type="term" value="C:endomembrane system"/>
    <property type="evidence" value="ECO:0007669"/>
    <property type="project" value="UniProtKB-SubCell"/>
</dbReference>
<evidence type="ECO:0000256" key="4">
    <source>
        <dbReference type="PROSITE-ProRule" id="PRU01006"/>
    </source>
</evidence>
<sequence>MHQAYNIHKILKQGVQIESVAAYDNNVILGTRSGQLIMYSVGDNGAVDMVMFNKNFSKKAIVQMQVLPAERLLFVLTDNVVHVCDISQVGSNFTFIHSAMATKGCTLFALDVKPTKLPNGEMTTVIGICCAIKRQLQFFYWKQDKLNTFSYSIELKDVPKALCWVDDAVCIGFKDEYVIYNMLASKPEKHDLIVTSSSHSMDPCICLIKHKMLGVSKDQYLVPIDPSDYVKTPDEKLKVHGAMEGAVGNTEVKNKPKLMMWSSPLLDIVWDEPYVIGRVASGIEVRSIDSGSINKDTLVQTIPELNKTKFLVRSCKGTIFAAAISELWCIRMVEVPTQRKILLQQKKFQLAIGLTNISEEPDDIKAATIREIHMRYARELFCNKQFSDAMKEFEKAAADPYDVIRLFPNLLQDQAHKPTEVAVPAPPTPQLEEKEMENALLALIEFLALARQKEVVKLRDTKSTSKSLLSIIDTTLLKCYLQTNDSLVAPLLRLNQCHLEESEKTLKKHDKISELIILYQMNGKHKKALELLKAQASVEGSSLYGYDRTIKYLQQLGSPQLSLIFEFCDWVLTEAPEEGLRIFTDNFIEVENLPRASVLDFLLSRHKALVIPYLEHVINIWKDNNTLLHNVLVKQYREKVHNLLEDVKKAVETEKSDALENLQKYREKLCEFLKTSQNYSPEVVLKDFPTNELLEERVLILGRLKEHEKVLAIYVQVLGDVPKAAEYCEANYKDDKDIFVTLLKTLLNPARQPPYEDVELHPDFLRPNQDIILDLLNKYAEKIDPYVIIPLLPDDMPAEPLWNYLEIVLRAEIAEEHEREVMIGLLKAEIKRVRKEIRAEESKYVVLTEFTVCPLCKKRFTNPPSFVRYPNGEVVHLSCHAKYAQSSSTSSS</sequence>
<dbReference type="InterPro" id="IPR000547">
    <property type="entry name" value="Clathrin_H-chain/VPS_repeat"/>
</dbReference>
<dbReference type="Pfam" id="PF10366">
    <property type="entry name" value="Vps39_1"/>
    <property type="match status" value="1"/>
</dbReference>
<dbReference type="GO" id="GO:0006914">
    <property type="term" value="P:autophagy"/>
    <property type="evidence" value="ECO:0007669"/>
    <property type="project" value="TreeGrafter"/>
</dbReference>
<dbReference type="InterPro" id="IPR019452">
    <property type="entry name" value="VPS39/TGF_beta_rcpt-assoc_1"/>
</dbReference>
<keyword evidence="5" id="KW-0175">Coiled coil</keyword>
<reference evidence="7" key="1">
    <citation type="journal article" date="2014" name="BMC Genomics">
        <title>Characterizing the developmental transcriptome of the oriental fruit fly, Bactrocera dorsalis (Diptera: Tephritidae) through comparative genomic analysis with Drosophila melanogaster utilizing modENCODE datasets.</title>
        <authorList>
            <person name="Geib S.M."/>
            <person name="Calla B."/>
            <person name="Hall B."/>
            <person name="Hou S."/>
            <person name="Manoukis N.C."/>
        </authorList>
    </citation>
    <scope>NUCLEOTIDE SEQUENCE</scope>
    <source>
        <strain evidence="7">Punador</strain>
    </source>
</reference>
<dbReference type="PANTHER" id="PTHR12894:SF49">
    <property type="entry name" value="VAM6_VPS39-LIKE PROTEIN"/>
    <property type="match status" value="1"/>
</dbReference>
<dbReference type="Pfam" id="PF00780">
    <property type="entry name" value="CNH"/>
    <property type="match status" value="1"/>
</dbReference>
<name>A0A034VWS0_BACDO</name>
<dbReference type="CTD" id="23339"/>
<evidence type="ECO:0000256" key="5">
    <source>
        <dbReference type="SAM" id="Coils"/>
    </source>
</evidence>
<dbReference type="AlphaFoldDB" id="A0A034VWS0"/>
<evidence type="ECO:0000256" key="2">
    <source>
        <dbReference type="ARBA" id="ARBA00023136"/>
    </source>
</evidence>
<dbReference type="EMBL" id="GAKP01011211">
    <property type="protein sequence ID" value="JAC47741.1"/>
    <property type="molecule type" value="Transcribed_RNA"/>
</dbReference>
<dbReference type="GO" id="GO:0034058">
    <property type="term" value="P:endosomal vesicle fusion"/>
    <property type="evidence" value="ECO:0007669"/>
    <property type="project" value="TreeGrafter"/>
</dbReference>
<comment type="subcellular location">
    <subcellularLocation>
        <location evidence="1">Endomembrane system</location>
        <topology evidence="1">Peripheral membrane protein</topology>
    </subcellularLocation>
</comment>
<dbReference type="GeneID" id="105231243"/>
<proteinExistence type="inferred from homology"/>
<dbReference type="PROSITE" id="PS50236">
    <property type="entry name" value="CHCR"/>
    <property type="match status" value="1"/>
</dbReference>
<dbReference type="GO" id="GO:0005737">
    <property type="term" value="C:cytoplasm"/>
    <property type="evidence" value="ECO:0007669"/>
    <property type="project" value="TreeGrafter"/>
</dbReference>
<feature type="repeat" description="CHCR" evidence="4">
    <location>
        <begin position="586"/>
        <end position="755"/>
    </location>
</feature>
<dbReference type="InterPro" id="IPR032914">
    <property type="entry name" value="Vam6/VPS39/TRAP1"/>
</dbReference>
<dbReference type="PANTHER" id="PTHR12894">
    <property type="entry name" value="CNH DOMAIN CONTAINING"/>
    <property type="match status" value="1"/>
</dbReference>
<evidence type="ECO:0000313" key="7">
    <source>
        <dbReference type="EMBL" id="JAC47741.1"/>
    </source>
</evidence>
<protein>
    <submittedName>
        <fullName evidence="7">Vam6/Vps39-like protein</fullName>
    </submittedName>
</protein>
<dbReference type="InterPro" id="IPR001180">
    <property type="entry name" value="CNH_dom"/>
</dbReference>
<keyword evidence="2" id="KW-0472">Membrane</keyword>
<accession>A0A034VWS0</accession>
<organism evidence="7">
    <name type="scientific">Bactrocera dorsalis</name>
    <name type="common">Oriental fruit fly</name>
    <name type="synonym">Dacus dorsalis</name>
    <dbReference type="NCBI Taxonomy" id="27457"/>
    <lineage>
        <taxon>Eukaryota</taxon>
        <taxon>Metazoa</taxon>
        <taxon>Ecdysozoa</taxon>
        <taxon>Arthropoda</taxon>
        <taxon>Hexapoda</taxon>
        <taxon>Insecta</taxon>
        <taxon>Pterygota</taxon>
        <taxon>Neoptera</taxon>
        <taxon>Endopterygota</taxon>
        <taxon>Diptera</taxon>
        <taxon>Brachycera</taxon>
        <taxon>Muscomorpha</taxon>
        <taxon>Tephritoidea</taxon>
        <taxon>Tephritidae</taxon>
        <taxon>Bactrocera</taxon>
        <taxon>Bactrocera</taxon>
    </lineage>
</organism>
<gene>
    <name evidence="7" type="primary">VPS39</name>
</gene>